<dbReference type="AlphaFoldDB" id="A0A0J9E8K8"/>
<protein>
    <submittedName>
        <fullName evidence="1">Uncharacterized protein</fullName>
    </submittedName>
</protein>
<keyword evidence="2" id="KW-1185">Reference proteome</keyword>
<accession>A0A0J9E8K8</accession>
<gene>
    <name evidence="1" type="ORF">AIOL_004083</name>
</gene>
<comment type="caution">
    <text evidence="1">The sequence shown here is derived from an EMBL/GenBank/DDBJ whole genome shotgun (WGS) entry which is preliminary data.</text>
</comment>
<name>A0A0J9E8K8_9RHOB</name>
<dbReference type="EMBL" id="LFTY01000002">
    <property type="protein sequence ID" value="KMW59102.1"/>
    <property type="molecule type" value="Genomic_DNA"/>
</dbReference>
<dbReference type="Proteomes" id="UP000037178">
    <property type="component" value="Unassembled WGS sequence"/>
</dbReference>
<dbReference type="RefSeq" id="WP_268760221.1">
    <property type="nucleotide sequence ID" value="NZ_LFTY01000002.1"/>
</dbReference>
<proteinExistence type="predicted"/>
<organism evidence="1 2">
    <name type="scientific">Candidatus Rhodobacter oscarellae</name>
    <dbReference type="NCBI Taxonomy" id="1675527"/>
    <lineage>
        <taxon>Bacteria</taxon>
        <taxon>Pseudomonadati</taxon>
        <taxon>Pseudomonadota</taxon>
        <taxon>Alphaproteobacteria</taxon>
        <taxon>Rhodobacterales</taxon>
        <taxon>Rhodobacter group</taxon>
        <taxon>Rhodobacter</taxon>
    </lineage>
</organism>
<evidence type="ECO:0000313" key="1">
    <source>
        <dbReference type="EMBL" id="KMW59102.1"/>
    </source>
</evidence>
<dbReference type="STRING" id="1675527.AIOL_004083"/>
<sequence length="43" mass="4741">MGWGSKAHIEALDIRALAAGFAWLDPAREIEWTNAQPDAINHP</sequence>
<dbReference type="PATRIC" id="fig|1675527.3.peg.4280"/>
<evidence type="ECO:0000313" key="2">
    <source>
        <dbReference type="Proteomes" id="UP000037178"/>
    </source>
</evidence>
<reference evidence="1 2" key="1">
    <citation type="submission" date="2015-06" db="EMBL/GenBank/DDBJ databases">
        <title>Draft genome sequence of an Alphaproteobacteria species associated to the Mediterranean sponge Oscarella lobularis.</title>
        <authorList>
            <person name="Jourda C."/>
            <person name="Santini S."/>
            <person name="Claverie J.-M."/>
        </authorList>
    </citation>
    <scope>NUCLEOTIDE SEQUENCE [LARGE SCALE GENOMIC DNA]</scope>
    <source>
        <strain evidence="1">IGS</strain>
    </source>
</reference>